<dbReference type="InterPro" id="IPR012910">
    <property type="entry name" value="Plug_dom"/>
</dbReference>
<evidence type="ECO:0000256" key="1">
    <source>
        <dbReference type="ARBA" id="ARBA00004571"/>
    </source>
</evidence>
<name>A0A1I3AP50_9SPHI</name>
<evidence type="ECO:0000256" key="2">
    <source>
        <dbReference type="ARBA" id="ARBA00022448"/>
    </source>
</evidence>
<protein>
    <submittedName>
        <fullName evidence="10">TonB-linked outer membrane protein, SusC/RagA family</fullName>
    </submittedName>
</protein>
<proteinExistence type="inferred from homology"/>
<evidence type="ECO:0000256" key="6">
    <source>
        <dbReference type="ARBA" id="ARBA00023237"/>
    </source>
</evidence>
<evidence type="ECO:0000256" key="5">
    <source>
        <dbReference type="ARBA" id="ARBA00023136"/>
    </source>
</evidence>
<accession>A0A1I3AP50</accession>
<comment type="subcellular location">
    <subcellularLocation>
        <location evidence="1 7">Cell outer membrane</location>
        <topology evidence="1 7">Multi-pass membrane protein</topology>
    </subcellularLocation>
</comment>
<dbReference type="SUPFAM" id="SSF49464">
    <property type="entry name" value="Carboxypeptidase regulatory domain-like"/>
    <property type="match status" value="1"/>
</dbReference>
<dbReference type="Proteomes" id="UP000199666">
    <property type="component" value="Unassembled WGS sequence"/>
</dbReference>
<dbReference type="Pfam" id="PF13715">
    <property type="entry name" value="CarbopepD_reg_2"/>
    <property type="match status" value="1"/>
</dbReference>
<feature type="domain" description="Secretin/TonB short N-terminal" evidence="9">
    <location>
        <begin position="87"/>
        <end position="138"/>
    </location>
</feature>
<keyword evidence="11" id="KW-1185">Reference proteome</keyword>
<dbReference type="NCBIfam" id="TIGR04057">
    <property type="entry name" value="SusC_RagA_signa"/>
    <property type="match status" value="1"/>
</dbReference>
<dbReference type="SUPFAM" id="SSF56935">
    <property type="entry name" value="Porins"/>
    <property type="match status" value="1"/>
</dbReference>
<evidence type="ECO:0000313" key="10">
    <source>
        <dbReference type="EMBL" id="SFH51790.1"/>
    </source>
</evidence>
<keyword evidence="2 7" id="KW-0813">Transport</keyword>
<evidence type="ECO:0000313" key="11">
    <source>
        <dbReference type="Proteomes" id="UP000199666"/>
    </source>
</evidence>
<dbReference type="GO" id="GO:0009279">
    <property type="term" value="C:cell outer membrane"/>
    <property type="evidence" value="ECO:0007669"/>
    <property type="project" value="UniProtKB-SubCell"/>
</dbReference>
<dbReference type="InterPro" id="IPR039426">
    <property type="entry name" value="TonB-dep_rcpt-like"/>
</dbReference>
<dbReference type="OrthoDB" id="9768177at2"/>
<dbReference type="InterPro" id="IPR023996">
    <property type="entry name" value="TonB-dep_OMP_SusC/RagA"/>
</dbReference>
<evidence type="ECO:0000259" key="9">
    <source>
        <dbReference type="SMART" id="SM00965"/>
    </source>
</evidence>
<evidence type="ECO:0000256" key="7">
    <source>
        <dbReference type="PROSITE-ProRule" id="PRU01360"/>
    </source>
</evidence>
<dbReference type="RefSeq" id="WP_090998313.1">
    <property type="nucleotide sequence ID" value="NZ_FOPP01000018.1"/>
</dbReference>
<sequence>MKFIQLFRWAVFAVPSKQCQRIMSPDLFGINRTTKNKWLMRINLTIVVMTAFLMQVNAASFAQRITLKSNSITLKKTFIEIRKQTGYIVLYETELLNKTKPIKLNLTDVPLVDALKIMLEGQNLDFSITDKSIVVKEKVDRSFFQKVKDYFLNIDVKGRLVDENGQPLAGASVTVKGTELKIITNEKGEFSFTSLDEKAVLVISFIGYETKELAVKADLGTIRMTVSTGELEEVKVSYNTGYQTLPKERATGSFVQVDNKLFERAVSTNIMDRLDGVVSGMLFNRGARGNQDLISIRGRNTIFANASPLIVVDGFPFDGNIDNINPNDVESITVLKDAAAASIWGARAGNGVVVVVTKSGKRNKPMEVSLNNNVTIGQKPDLYAEPRISSTEFIDLERSLFDQGFYTSRENSAAHSVLPEAVEVFIQQRDGKISAHEAERQLNVLRNSDVRDDFNRYFYRNSINQQYALNVNGGTDKVSYYFSSGYDKNQAALRENYNTRFTLNSLNRFRPVKNLEITAGVNYIQAFNQTNNPGHESITPQIGGYQLAPYARLADEMGNALPIARDYRIGWVGNPQHPALLDWHYRPLDEIYLADNTLTTYDTRLQTSGNYTFIPGLNAEVKYQYQRSLTEGRNYQSVNVYEVRNLINQFTQFNQDGSIRYPVPVGGTMFQDNRILSSNSFRGQLNFNRSFGEKHAIATLGGMEAREVVADRTANKFYGYDDDLATRTTVDFLSSYPKRPSGSGTIQAATGGGVGQAISGTNNRYLSYFFNGAYTFDKRYNLSVSARWDASNLFGVETNQRGIPLWSAGLSWNASKEKFYQFDWLPYLRVRGTYGYNGNTLNSAAAFLTAYYLTSSSTGARYATITNPANPSLRWERVRMLNLAVDFATKANRISGSIEYFQKRGFDIFGDPLFPPSAGIGSVRRNVANTRGKGVDITLNTINTKGAIGWSSLFLFSYAQDFIAKYDLNPTSSQLVQSGAGTASGLLYPIEGAPLFNLYSYLWGGLNPVTGAPVGMLNGKKSEDYTAIVNQTKIEDLVSHGSAVPVFFGGFRNEFSFRNFNLSFNITYKLGYYFRRNTVRYNDANYWAIQHGDYSKRWQNSGDELNTYIPSMPDVPFINISRRDDIYANSSITAIKGDHIRLQDIRFSYDFNKKNFRWLLTNRLQVYFFANQLGLLWRANKFGLDPDNQVIPTVSTYSFGLRTAF</sequence>
<dbReference type="EMBL" id="FOPP01000018">
    <property type="protein sequence ID" value="SFH51790.1"/>
    <property type="molecule type" value="Genomic_DNA"/>
</dbReference>
<keyword evidence="3 7" id="KW-1134">Transmembrane beta strand</keyword>
<feature type="transmembrane region" description="Helical" evidence="8">
    <location>
        <begin position="42"/>
        <end position="62"/>
    </location>
</feature>
<dbReference type="SMART" id="SM00965">
    <property type="entry name" value="STN"/>
    <property type="match status" value="1"/>
</dbReference>
<comment type="similarity">
    <text evidence="7">Belongs to the TonB-dependent receptor family.</text>
</comment>
<evidence type="ECO:0000256" key="3">
    <source>
        <dbReference type="ARBA" id="ARBA00022452"/>
    </source>
</evidence>
<dbReference type="InterPro" id="IPR008969">
    <property type="entry name" value="CarboxyPept-like_regulatory"/>
</dbReference>
<gene>
    <name evidence="10" type="ORF">SAMN04489864_1185</name>
</gene>
<dbReference type="InterPro" id="IPR036942">
    <property type="entry name" value="Beta-barrel_TonB_sf"/>
</dbReference>
<dbReference type="NCBIfam" id="TIGR04056">
    <property type="entry name" value="OMP_RagA_SusC"/>
    <property type="match status" value="1"/>
</dbReference>
<organism evidence="10 11">
    <name type="scientific">Pedobacter insulae</name>
    <dbReference type="NCBI Taxonomy" id="414048"/>
    <lineage>
        <taxon>Bacteria</taxon>
        <taxon>Pseudomonadati</taxon>
        <taxon>Bacteroidota</taxon>
        <taxon>Sphingobacteriia</taxon>
        <taxon>Sphingobacteriales</taxon>
        <taxon>Sphingobacteriaceae</taxon>
        <taxon>Pedobacter</taxon>
    </lineage>
</organism>
<keyword evidence="8" id="KW-1133">Transmembrane helix</keyword>
<dbReference type="InterPro" id="IPR037066">
    <property type="entry name" value="Plug_dom_sf"/>
</dbReference>
<reference evidence="10 11" key="1">
    <citation type="submission" date="2016-10" db="EMBL/GenBank/DDBJ databases">
        <authorList>
            <person name="de Groot N.N."/>
        </authorList>
    </citation>
    <scope>NUCLEOTIDE SEQUENCE [LARGE SCALE GENOMIC DNA]</scope>
    <source>
        <strain evidence="10 11">DSM 18684</strain>
    </source>
</reference>
<keyword evidence="6 7" id="KW-0998">Cell outer membrane</keyword>
<dbReference type="Gene3D" id="2.60.40.1120">
    <property type="entry name" value="Carboxypeptidase-like, regulatory domain"/>
    <property type="match status" value="1"/>
</dbReference>
<evidence type="ECO:0000256" key="4">
    <source>
        <dbReference type="ARBA" id="ARBA00022692"/>
    </source>
</evidence>
<dbReference type="Gene3D" id="2.170.130.10">
    <property type="entry name" value="TonB-dependent receptor, plug domain"/>
    <property type="match status" value="1"/>
</dbReference>
<dbReference type="PROSITE" id="PS52016">
    <property type="entry name" value="TONB_DEPENDENT_REC_3"/>
    <property type="match status" value="1"/>
</dbReference>
<keyword evidence="4 7" id="KW-0812">Transmembrane</keyword>
<keyword evidence="5 7" id="KW-0472">Membrane</keyword>
<dbReference type="STRING" id="414048.SAMN04489864_1185"/>
<dbReference type="InterPro" id="IPR011662">
    <property type="entry name" value="Secretin/TonB_short_N"/>
</dbReference>
<dbReference type="AlphaFoldDB" id="A0A1I3AP50"/>
<dbReference type="InterPro" id="IPR023997">
    <property type="entry name" value="TonB-dep_OMP_SusC/RagA_CS"/>
</dbReference>
<dbReference type="Gene3D" id="2.40.170.20">
    <property type="entry name" value="TonB-dependent receptor, beta-barrel domain"/>
    <property type="match status" value="1"/>
</dbReference>
<dbReference type="Pfam" id="PF07715">
    <property type="entry name" value="Plug"/>
    <property type="match status" value="1"/>
</dbReference>
<evidence type="ECO:0000256" key="8">
    <source>
        <dbReference type="SAM" id="Phobius"/>
    </source>
</evidence>